<dbReference type="InterPro" id="IPR052521">
    <property type="entry name" value="Cell_div_SPOR-domain"/>
</dbReference>
<dbReference type="GO" id="GO:0032153">
    <property type="term" value="C:cell division site"/>
    <property type="evidence" value="ECO:0007669"/>
    <property type="project" value="TreeGrafter"/>
</dbReference>
<accession>A0A2T5HU14</accession>
<reference evidence="4 5" key="1">
    <citation type="submission" date="2018-04" db="EMBL/GenBank/DDBJ databases">
        <title>Active sludge and wastewater microbial communities from Klosterneuburg, Austria.</title>
        <authorList>
            <person name="Wagner M."/>
        </authorList>
    </citation>
    <scope>NUCLEOTIDE SEQUENCE [LARGE SCALE GENOMIC DNA]</scope>
    <source>
        <strain evidence="4 5">Nm49</strain>
    </source>
</reference>
<dbReference type="EMBL" id="QAOI01000025">
    <property type="protein sequence ID" value="PTQ75065.1"/>
    <property type="molecule type" value="Genomic_DNA"/>
</dbReference>
<evidence type="ECO:0000313" key="5">
    <source>
        <dbReference type="Proteomes" id="UP000244128"/>
    </source>
</evidence>
<dbReference type="InterPro" id="IPR007730">
    <property type="entry name" value="SPOR-like_dom"/>
</dbReference>
<dbReference type="Proteomes" id="UP000244128">
    <property type="component" value="Unassembled WGS sequence"/>
</dbReference>
<dbReference type="InterPro" id="IPR036680">
    <property type="entry name" value="SPOR-like_sf"/>
</dbReference>
<evidence type="ECO:0000313" key="4">
    <source>
        <dbReference type="EMBL" id="PTQ75065.1"/>
    </source>
</evidence>
<dbReference type="GO" id="GO:0030428">
    <property type="term" value="C:cell septum"/>
    <property type="evidence" value="ECO:0007669"/>
    <property type="project" value="TreeGrafter"/>
</dbReference>
<comment type="caution">
    <text evidence="4">The sequence shown here is derived from an EMBL/GenBank/DDBJ whole genome shotgun (WGS) entry which is preliminary data.</text>
</comment>
<dbReference type="Pfam" id="PF05036">
    <property type="entry name" value="SPOR"/>
    <property type="match status" value="1"/>
</dbReference>
<dbReference type="AlphaFoldDB" id="A0A2T5HU14"/>
<dbReference type="GO" id="GO:0042834">
    <property type="term" value="F:peptidoglycan binding"/>
    <property type="evidence" value="ECO:0007669"/>
    <property type="project" value="InterPro"/>
</dbReference>
<sequence length="248" mass="26391">MNKNISEEELLLRKRARRRLVGAIMLVLAAVIILPAIFDEPKGGSEKQEIAINLPTVKNNRNDLALKEESVSREFSGMDDEASPELPGKSKAGMQPHDEYSGMSNDQKRIPIPGIKPKFDRRPVAVSPEVKNNAAVNTAAVVPALVPAPAPAPAATSAGPSAAASVAVPADATKAFVVQLGAFSDQAKAKQQQANLLSSGFKAYTETLKVDHNEVTRVRIGPFTTRSAAETELKKLKKIGLDGVVAPK</sequence>
<evidence type="ECO:0000256" key="1">
    <source>
        <dbReference type="SAM" id="MobiDB-lite"/>
    </source>
</evidence>
<evidence type="ECO:0000256" key="2">
    <source>
        <dbReference type="SAM" id="Phobius"/>
    </source>
</evidence>
<organism evidence="4 5">
    <name type="scientific">Nitrosomonas oligotropha</name>
    <dbReference type="NCBI Taxonomy" id="42354"/>
    <lineage>
        <taxon>Bacteria</taxon>
        <taxon>Pseudomonadati</taxon>
        <taxon>Pseudomonadota</taxon>
        <taxon>Betaproteobacteria</taxon>
        <taxon>Nitrosomonadales</taxon>
        <taxon>Nitrosomonadaceae</taxon>
        <taxon>Nitrosomonas</taxon>
    </lineage>
</organism>
<evidence type="ECO:0000259" key="3">
    <source>
        <dbReference type="PROSITE" id="PS51724"/>
    </source>
</evidence>
<feature type="domain" description="SPOR" evidence="3">
    <location>
        <begin position="170"/>
        <end position="248"/>
    </location>
</feature>
<feature type="transmembrane region" description="Helical" evidence="2">
    <location>
        <begin position="20"/>
        <end position="38"/>
    </location>
</feature>
<name>A0A2T5HU14_9PROT</name>
<dbReference type="PROSITE" id="PS51724">
    <property type="entry name" value="SPOR"/>
    <property type="match status" value="1"/>
</dbReference>
<proteinExistence type="predicted"/>
<dbReference type="RefSeq" id="WP_107804059.1">
    <property type="nucleotide sequence ID" value="NZ_QAOI01000025.1"/>
</dbReference>
<dbReference type="PANTHER" id="PTHR38687">
    <property type="entry name" value="CELL DIVISION PROTEIN DEDD-RELATED"/>
    <property type="match status" value="1"/>
</dbReference>
<gene>
    <name evidence="4" type="ORF">C8R26_12521</name>
</gene>
<dbReference type="Gene3D" id="3.30.70.1070">
    <property type="entry name" value="Sporulation related repeat"/>
    <property type="match status" value="1"/>
</dbReference>
<feature type="region of interest" description="Disordered" evidence="1">
    <location>
        <begin position="70"/>
        <end position="116"/>
    </location>
</feature>
<dbReference type="SUPFAM" id="SSF110997">
    <property type="entry name" value="Sporulation related repeat"/>
    <property type="match status" value="1"/>
</dbReference>
<protein>
    <submittedName>
        <fullName evidence="4">DedD protein</fullName>
    </submittedName>
</protein>
<dbReference type="GO" id="GO:0032506">
    <property type="term" value="P:cytokinetic process"/>
    <property type="evidence" value="ECO:0007669"/>
    <property type="project" value="TreeGrafter"/>
</dbReference>
<keyword evidence="2" id="KW-1133">Transmembrane helix</keyword>
<keyword evidence="2" id="KW-0472">Membrane</keyword>
<dbReference type="PANTHER" id="PTHR38687:SF1">
    <property type="entry name" value="CELL DIVISION PROTEIN DEDD"/>
    <property type="match status" value="1"/>
</dbReference>
<keyword evidence="2" id="KW-0812">Transmembrane</keyword>